<dbReference type="Pfam" id="PF06722">
    <property type="entry name" value="EryCIII-like_C"/>
    <property type="match status" value="1"/>
</dbReference>
<dbReference type="PANTHER" id="PTHR48050">
    <property type="entry name" value="STEROL 3-BETA-GLUCOSYLTRANSFERASE"/>
    <property type="match status" value="1"/>
</dbReference>
<dbReference type="Proteomes" id="UP000249046">
    <property type="component" value="Unassembled WGS sequence"/>
</dbReference>
<gene>
    <name evidence="2" type="ORF">DI564_11490</name>
</gene>
<organism evidence="2 3">
    <name type="scientific">Rhodanobacter denitrificans</name>
    <dbReference type="NCBI Taxonomy" id="666685"/>
    <lineage>
        <taxon>Bacteria</taxon>
        <taxon>Pseudomonadati</taxon>
        <taxon>Pseudomonadota</taxon>
        <taxon>Gammaproteobacteria</taxon>
        <taxon>Lysobacterales</taxon>
        <taxon>Rhodanobacteraceae</taxon>
        <taxon>Rhodanobacter</taxon>
    </lineage>
</organism>
<dbReference type="GO" id="GO:0016758">
    <property type="term" value="F:hexosyltransferase activity"/>
    <property type="evidence" value="ECO:0007669"/>
    <property type="project" value="UniProtKB-ARBA"/>
</dbReference>
<dbReference type="InterPro" id="IPR050426">
    <property type="entry name" value="Glycosyltransferase_28"/>
</dbReference>
<evidence type="ECO:0000313" key="3">
    <source>
        <dbReference type="Proteomes" id="UP000249046"/>
    </source>
</evidence>
<dbReference type="CDD" id="cd03784">
    <property type="entry name" value="GT1_Gtf-like"/>
    <property type="match status" value="1"/>
</dbReference>
<evidence type="ECO:0000259" key="1">
    <source>
        <dbReference type="Pfam" id="PF06722"/>
    </source>
</evidence>
<proteinExistence type="predicted"/>
<dbReference type="InterPro" id="IPR010610">
    <property type="entry name" value="EryCIII-like_C"/>
</dbReference>
<dbReference type="EMBL" id="QFPO01000009">
    <property type="protein sequence ID" value="PZQ13506.1"/>
    <property type="molecule type" value="Genomic_DNA"/>
</dbReference>
<dbReference type="InterPro" id="IPR002213">
    <property type="entry name" value="UDP_glucos_trans"/>
</dbReference>
<evidence type="ECO:0000313" key="2">
    <source>
        <dbReference type="EMBL" id="PZQ13506.1"/>
    </source>
</evidence>
<sequence length="404" mass="43600">MKTILMFPYAHHLGGTQPLIAIGQALRAAGHRVVFAGRGQCMRFVEAAGFDAEDLIELDSRHAVAHFNRSNLDYHTPESVAAFVDAECALIGRIAPDAVVDLHRPTLGLSARLTRTPRAVLCNTVLTRYYRGERPLPESHPLAAWVRPLPQRWLRPLSHWAERQLFRAWARPYNAFLRVRGQAPVDSLQDLFEGDATILMDVRELMPMDGLPAHVHAVGPLLHESAAALPATIGAGMGRRTLFVYLGSYGEQFARVVGYLARLFGGRGGYRIVAATGGLYGYAGAPLPDNVVVTDYVPASAVLADGCAAMVTHGGRGSIYSALGHGVPLIGLPNQGEQEWNLAAIEQLGLGRRLSTRHDGYAVFAEAVSAVIDDAGYRERAARFARLLAGYDGAATAARVIAAL</sequence>
<dbReference type="GO" id="GO:0017000">
    <property type="term" value="P:antibiotic biosynthetic process"/>
    <property type="evidence" value="ECO:0007669"/>
    <property type="project" value="UniProtKB-ARBA"/>
</dbReference>
<reference evidence="2 3" key="1">
    <citation type="submission" date="2017-08" db="EMBL/GenBank/DDBJ databases">
        <title>Infants hospitalized years apart are colonized by the same room-sourced microbial strains.</title>
        <authorList>
            <person name="Brooks B."/>
            <person name="Olm M.R."/>
            <person name="Firek B.A."/>
            <person name="Baker R."/>
            <person name="Thomas B.C."/>
            <person name="Morowitz M.J."/>
            <person name="Banfield J.F."/>
        </authorList>
    </citation>
    <scope>NUCLEOTIDE SEQUENCE [LARGE SCALE GENOMIC DNA]</scope>
    <source>
        <strain evidence="2">S2_005_003_R2_42</strain>
    </source>
</reference>
<feature type="domain" description="Erythromycin biosynthesis protein CIII-like C-terminal" evidence="1">
    <location>
        <begin position="286"/>
        <end position="385"/>
    </location>
</feature>
<name>A0A2W5K8H6_9GAMM</name>
<dbReference type="Gene3D" id="3.40.50.2000">
    <property type="entry name" value="Glycogen Phosphorylase B"/>
    <property type="match status" value="2"/>
</dbReference>
<dbReference type="AlphaFoldDB" id="A0A2W5K8H6"/>
<dbReference type="SUPFAM" id="SSF53756">
    <property type="entry name" value="UDP-Glycosyltransferase/glycogen phosphorylase"/>
    <property type="match status" value="1"/>
</dbReference>
<comment type="caution">
    <text evidence="2">The sequence shown here is derived from an EMBL/GenBank/DDBJ whole genome shotgun (WGS) entry which is preliminary data.</text>
</comment>
<dbReference type="PANTHER" id="PTHR48050:SF13">
    <property type="entry name" value="STEROL 3-BETA-GLUCOSYLTRANSFERASE UGT80A2"/>
    <property type="match status" value="1"/>
</dbReference>
<accession>A0A2W5K8H6</accession>
<protein>
    <recommendedName>
        <fullName evidence="1">Erythromycin biosynthesis protein CIII-like C-terminal domain-containing protein</fullName>
    </recommendedName>
</protein>
<dbReference type="GO" id="GO:0008194">
    <property type="term" value="F:UDP-glycosyltransferase activity"/>
    <property type="evidence" value="ECO:0007669"/>
    <property type="project" value="InterPro"/>
</dbReference>